<evidence type="ECO:0000256" key="6">
    <source>
        <dbReference type="SAM" id="Phobius"/>
    </source>
</evidence>
<feature type="transmembrane region" description="Helical" evidence="6">
    <location>
        <begin position="202"/>
        <end position="221"/>
    </location>
</feature>
<evidence type="ECO:0000256" key="2">
    <source>
        <dbReference type="ARBA" id="ARBA00022475"/>
    </source>
</evidence>
<evidence type="ECO:0000313" key="7">
    <source>
        <dbReference type="EMBL" id="QTH64277.1"/>
    </source>
</evidence>
<gene>
    <name evidence="7" type="ORF">J1N51_01980</name>
</gene>
<keyword evidence="2" id="KW-1003">Cell membrane</keyword>
<protein>
    <submittedName>
        <fullName evidence="7">LysE family transporter</fullName>
    </submittedName>
</protein>
<feature type="transmembrane region" description="Helical" evidence="6">
    <location>
        <begin position="6"/>
        <end position="32"/>
    </location>
</feature>
<dbReference type="AlphaFoldDB" id="A0A975DBU9"/>
<proteinExistence type="predicted"/>
<evidence type="ECO:0000256" key="4">
    <source>
        <dbReference type="ARBA" id="ARBA00022989"/>
    </source>
</evidence>
<evidence type="ECO:0000313" key="8">
    <source>
        <dbReference type="Proteomes" id="UP000682739"/>
    </source>
</evidence>
<dbReference type="InterPro" id="IPR001123">
    <property type="entry name" value="LeuE-type"/>
</dbReference>
<dbReference type="RefSeq" id="WP_208832332.1">
    <property type="nucleotide sequence ID" value="NZ_CP072110.1"/>
</dbReference>
<evidence type="ECO:0000256" key="3">
    <source>
        <dbReference type="ARBA" id="ARBA00022692"/>
    </source>
</evidence>
<sequence>MELERYYLEFMTIAIAHLIAVASPGPDFAVVLKNSIKYGRKTALITSVGVGTAILIHVAYALAGIGLVINSTPWLYDVLIVVAAAFLIYIGSGAVRSPKPEINSVGGLGSAIDANSSDTTQIQNEQITSRKAFVIGFMTNGLNPKATLFFLSLFTVVISADTPMLVQGVYGVYLALATTAWFCSLSLLLSHKRVRAMFSEKGYLFDRIMGWVLILLAVHILTSEFLF</sequence>
<evidence type="ECO:0000256" key="5">
    <source>
        <dbReference type="ARBA" id="ARBA00023136"/>
    </source>
</evidence>
<comment type="subcellular location">
    <subcellularLocation>
        <location evidence="1">Cell membrane</location>
        <topology evidence="1">Multi-pass membrane protein</topology>
    </subcellularLocation>
</comment>
<dbReference type="GO" id="GO:0015171">
    <property type="term" value="F:amino acid transmembrane transporter activity"/>
    <property type="evidence" value="ECO:0007669"/>
    <property type="project" value="TreeGrafter"/>
</dbReference>
<dbReference type="Pfam" id="PF01810">
    <property type="entry name" value="LysE"/>
    <property type="match status" value="1"/>
</dbReference>
<reference evidence="7" key="1">
    <citation type="submission" date="2021-03" db="EMBL/GenBank/DDBJ databases">
        <title>Description of Psychrosphaera ytuae sp. nov. isolated from deep sea sediment of South China Sea.</title>
        <authorList>
            <person name="Zhang J."/>
            <person name="Xu X.-D."/>
        </authorList>
    </citation>
    <scope>NUCLEOTIDE SEQUENCE</scope>
    <source>
        <strain evidence="7">MTZ26</strain>
    </source>
</reference>
<evidence type="ECO:0000256" key="1">
    <source>
        <dbReference type="ARBA" id="ARBA00004651"/>
    </source>
</evidence>
<dbReference type="KEGG" id="psym:J1N51_01980"/>
<dbReference type="Proteomes" id="UP000682739">
    <property type="component" value="Chromosome"/>
</dbReference>
<feature type="transmembrane region" description="Helical" evidence="6">
    <location>
        <begin position="74"/>
        <end position="95"/>
    </location>
</feature>
<accession>A0A975DBU9</accession>
<feature type="transmembrane region" description="Helical" evidence="6">
    <location>
        <begin position="172"/>
        <end position="190"/>
    </location>
</feature>
<organism evidence="7 8">
    <name type="scientific">Psychrosphaera ytuae</name>
    <dbReference type="NCBI Taxonomy" id="2820710"/>
    <lineage>
        <taxon>Bacteria</taxon>
        <taxon>Pseudomonadati</taxon>
        <taxon>Pseudomonadota</taxon>
        <taxon>Gammaproteobacteria</taxon>
        <taxon>Alteromonadales</taxon>
        <taxon>Pseudoalteromonadaceae</taxon>
        <taxon>Psychrosphaera</taxon>
    </lineage>
</organism>
<dbReference type="PIRSF" id="PIRSF006324">
    <property type="entry name" value="LeuE"/>
    <property type="match status" value="1"/>
</dbReference>
<dbReference type="PANTHER" id="PTHR30086:SF20">
    <property type="entry name" value="ARGININE EXPORTER PROTEIN ARGO-RELATED"/>
    <property type="match status" value="1"/>
</dbReference>
<keyword evidence="8" id="KW-1185">Reference proteome</keyword>
<dbReference type="GO" id="GO:0005886">
    <property type="term" value="C:plasma membrane"/>
    <property type="evidence" value="ECO:0007669"/>
    <property type="project" value="UniProtKB-SubCell"/>
</dbReference>
<dbReference type="EMBL" id="CP072110">
    <property type="protein sequence ID" value="QTH64277.1"/>
    <property type="molecule type" value="Genomic_DNA"/>
</dbReference>
<keyword evidence="5 6" id="KW-0472">Membrane</keyword>
<dbReference type="PANTHER" id="PTHR30086">
    <property type="entry name" value="ARGININE EXPORTER PROTEIN ARGO"/>
    <property type="match status" value="1"/>
</dbReference>
<keyword evidence="4 6" id="KW-1133">Transmembrane helix</keyword>
<name>A0A975DBU9_9GAMM</name>
<keyword evidence="3 6" id="KW-0812">Transmembrane</keyword>
<feature type="transmembrane region" description="Helical" evidence="6">
    <location>
        <begin position="44"/>
        <end position="68"/>
    </location>
</feature>